<keyword evidence="6" id="KW-0472">Membrane</keyword>
<name>A0ABP9RPP1_9ACTN</name>
<protein>
    <recommendedName>
        <fullName evidence="4 6">Signal peptidase I</fullName>
        <ecNumber evidence="4 6">3.4.21.89</ecNumber>
    </recommendedName>
</protein>
<dbReference type="PANTHER" id="PTHR43390">
    <property type="entry name" value="SIGNAL PEPTIDASE I"/>
    <property type="match status" value="1"/>
</dbReference>
<dbReference type="PROSITE" id="PS00761">
    <property type="entry name" value="SPASE_I_3"/>
    <property type="match status" value="1"/>
</dbReference>
<dbReference type="SUPFAM" id="SSF51306">
    <property type="entry name" value="LexA/Signal peptidase"/>
    <property type="match status" value="1"/>
</dbReference>
<evidence type="ECO:0000256" key="2">
    <source>
        <dbReference type="ARBA" id="ARBA00004401"/>
    </source>
</evidence>
<comment type="caution">
    <text evidence="8">The sequence shown here is derived from an EMBL/GenBank/DDBJ whole genome shotgun (WGS) entry which is preliminary data.</text>
</comment>
<accession>A0ABP9RPP1</accession>
<evidence type="ECO:0000256" key="4">
    <source>
        <dbReference type="ARBA" id="ARBA00013208"/>
    </source>
</evidence>
<dbReference type="EC" id="3.4.21.89" evidence="4 6"/>
<dbReference type="Gene3D" id="2.10.109.10">
    <property type="entry name" value="Umud Fragment, subunit A"/>
    <property type="match status" value="1"/>
</dbReference>
<comment type="similarity">
    <text evidence="3 6">Belongs to the peptidase S26 family.</text>
</comment>
<dbReference type="EMBL" id="BAABJQ010000004">
    <property type="protein sequence ID" value="GAA5181980.1"/>
    <property type="molecule type" value="Genomic_DNA"/>
</dbReference>
<dbReference type="Pfam" id="PF10502">
    <property type="entry name" value="Peptidase_S26"/>
    <property type="match status" value="1"/>
</dbReference>
<reference evidence="9" key="1">
    <citation type="journal article" date="2019" name="Int. J. Syst. Evol. Microbiol.">
        <title>The Global Catalogue of Microorganisms (GCM) 10K type strain sequencing project: providing services to taxonomists for standard genome sequencing and annotation.</title>
        <authorList>
            <consortium name="The Broad Institute Genomics Platform"/>
            <consortium name="The Broad Institute Genome Sequencing Center for Infectious Disease"/>
            <person name="Wu L."/>
            <person name="Ma J."/>
        </authorList>
    </citation>
    <scope>NUCLEOTIDE SEQUENCE [LARGE SCALE GENOMIC DNA]</scope>
    <source>
        <strain evidence="9">JCM 18304</strain>
    </source>
</reference>
<keyword evidence="6" id="KW-0645">Protease</keyword>
<evidence type="ECO:0000259" key="7">
    <source>
        <dbReference type="Pfam" id="PF10502"/>
    </source>
</evidence>
<feature type="domain" description="Peptidase S26" evidence="7">
    <location>
        <begin position="32"/>
        <end position="227"/>
    </location>
</feature>
<keyword evidence="6" id="KW-0812">Transmembrane</keyword>
<evidence type="ECO:0000256" key="6">
    <source>
        <dbReference type="RuleBase" id="RU362042"/>
    </source>
</evidence>
<dbReference type="Proteomes" id="UP001501570">
    <property type="component" value="Unassembled WGS sequence"/>
</dbReference>
<evidence type="ECO:0000313" key="9">
    <source>
        <dbReference type="Proteomes" id="UP001501570"/>
    </source>
</evidence>
<organism evidence="8 9">
    <name type="scientific">Rugosimonospora acidiphila</name>
    <dbReference type="NCBI Taxonomy" id="556531"/>
    <lineage>
        <taxon>Bacteria</taxon>
        <taxon>Bacillati</taxon>
        <taxon>Actinomycetota</taxon>
        <taxon>Actinomycetes</taxon>
        <taxon>Micromonosporales</taxon>
        <taxon>Micromonosporaceae</taxon>
        <taxon>Rugosimonospora</taxon>
    </lineage>
</organism>
<comment type="catalytic activity">
    <reaction evidence="1 6">
        <text>Cleavage of hydrophobic, N-terminal signal or leader sequences from secreted and periplasmic proteins.</text>
        <dbReference type="EC" id="3.4.21.89"/>
    </reaction>
</comment>
<comment type="subcellular location">
    <subcellularLocation>
        <location evidence="2">Cell membrane</location>
        <topology evidence="2">Single-pass type II membrane protein</topology>
    </subcellularLocation>
    <subcellularLocation>
        <location evidence="6">Membrane</location>
        <topology evidence="6">Single-pass type II membrane protein</topology>
    </subcellularLocation>
</comment>
<dbReference type="InterPro" id="IPR019533">
    <property type="entry name" value="Peptidase_S26"/>
</dbReference>
<keyword evidence="9" id="KW-1185">Reference proteome</keyword>
<sequence length="304" mass="33335">MQGRAEAVVDDEDLSWRRRVYRARKNMPLWQEVPLLLIVAFCLAVLIRTFLFQAFYIPSGSMENTLLIGDRVLVNKVVYDVRQPRRGDIVVFRGTQAWAPEAPPPGGGLLGRVGRAMGDLVGVSQPSEQDFIKRVIGLPGDTVACCDAKGRVTVNGQPLNEPYVTDNSPLDIDPTPGRCGPRKFAPVVLAPGQMWVMGDHRLVSQDSRCQGPVPIANLIGKAFVVVWPQSQWRTLGTPSTFSNIPKPSSAGPYRAVTPDLRSVGTSGGKPEAPDAPLVTPLLASLLFPARSRLFRPSRRRRLRP</sequence>
<evidence type="ECO:0000256" key="5">
    <source>
        <dbReference type="ARBA" id="ARBA00022801"/>
    </source>
</evidence>
<dbReference type="NCBIfam" id="TIGR02227">
    <property type="entry name" value="sigpep_I_bact"/>
    <property type="match status" value="1"/>
</dbReference>
<dbReference type="InterPro" id="IPR019758">
    <property type="entry name" value="Pept_S26A_signal_pept_1_CS"/>
</dbReference>
<gene>
    <name evidence="8" type="ORF">GCM10023322_17890</name>
</gene>
<dbReference type="PRINTS" id="PR00727">
    <property type="entry name" value="LEADERPTASE"/>
</dbReference>
<feature type="transmembrane region" description="Helical" evidence="6">
    <location>
        <begin position="35"/>
        <end position="57"/>
    </location>
</feature>
<evidence type="ECO:0000256" key="1">
    <source>
        <dbReference type="ARBA" id="ARBA00000677"/>
    </source>
</evidence>
<evidence type="ECO:0000313" key="8">
    <source>
        <dbReference type="EMBL" id="GAA5181980.1"/>
    </source>
</evidence>
<keyword evidence="6" id="KW-1133">Transmembrane helix</keyword>
<dbReference type="CDD" id="cd06530">
    <property type="entry name" value="S26_SPase_I"/>
    <property type="match status" value="1"/>
</dbReference>
<dbReference type="InterPro" id="IPR000223">
    <property type="entry name" value="Pept_S26A_signal_pept_1"/>
</dbReference>
<evidence type="ECO:0000256" key="3">
    <source>
        <dbReference type="ARBA" id="ARBA00009370"/>
    </source>
</evidence>
<dbReference type="PANTHER" id="PTHR43390:SF1">
    <property type="entry name" value="CHLOROPLAST PROCESSING PEPTIDASE"/>
    <property type="match status" value="1"/>
</dbReference>
<keyword evidence="5 6" id="KW-0378">Hydrolase</keyword>
<dbReference type="InterPro" id="IPR036286">
    <property type="entry name" value="LexA/Signal_pep-like_sf"/>
</dbReference>
<proteinExistence type="inferred from homology"/>